<gene>
    <name evidence="1" type="ORF">SAMN04488069_11214</name>
</gene>
<dbReference type="EMBL" id="FNOV01000012">
    <property type="protein sequence ID" value="SDY70660.1"/>
    <property type="molecule type" value="Genomic_DNA"/>
</dbReference>
<dbReference type="Proteomes" id="UP000199249">
    <property type="component" value="Unassembled WGS sequence"/>
</dbReference>
<dbReference type="RefSeq" id="WP_092742187.1">
    <property type="nucleotide sequence ID" value="NZ_FNOV01000012.1"/>
</dbReference>
<name>A0A1H3M1R9_9BACT</name>
<dbReference type="STRING" id="651662.SAMN04488069_11214"/>
<organism evidence="1 2">
    <name type="scientific">Hymenobacter psychrophilus</name>
    <dbReference type="NCBI Taxonomy" id="651662"/>
    <lineage>
        <taxon>Bacteria</taxon>
        <taxon>Pseudomonadati</taxon>
        <taxon>Bacteroidota</taxon>
        <taxon>Cytophagia</taxon>
        <taxon>Cytophagales</taxon>
        <taxon>Hymenobacteraceae</taxon>
        <taxon>Hymenobacter</taxon>
    </lineage>
</organism>
<evidence type="ECO:0000313" key="2">
    <source>
        <dbReference type="Proteomes" id="UP000199249"/>
    </source>
</evidence>
<proteinExistence type="predicted"/>
<accession>A0A1H3M1R9</accession>
<dbReference type="AlphaFoldDB" id="A0A1H3M1R9"/>
<evidence type="ECO:0000313" key="1">
    <source>
        <dbReference type="EMBL" id="SDY70660.1"/>
    </source>
</evidence>
<reference evidence="2" key="1">
    <citation type="submission" date="2016-10" db="EMBL/GenBank/DDBJ databases">
        <authorList>
            <person name="Varghese N."/>
            <person name="Submissions S."/>
        </authorList>
    </citation>
    <scope>NUCLEOTIDE SEQUENCE [LARGE SCALE GENOMIC DNA]</scope>
    <source>
        <strain evidence="2">CGMCC 1.8975</strain>
    </source>
</reference>
<protein>
    <submittedName>
        <fullName evidence="1">Uncharacterized protein</fullName>
    </submittedName>
</protein>
<dbReference type="OrthoDB" id="880927at2"/>
<keyword evidence="2" id="KW-1185">Reference proteome</keyword>
<sequence length="189" mass="20178">MARVKMELGSGIAGLSGRIGNLVFRIGADGTTYAQQAPSSRKRPGSAAQQQHRKRFGAAAAYGRTQQASAEGRAYYQPFVAAGRFASVYRVALADYLKPPQLRAVEAGGYHGQAKARLRIQACNPCGVAAVWVSGLNATGQVLEEGLAAPEEADWWVYQTTHSHPAARQLQVAAQDRPGNTAEIVVDLE</sequence>